<dbReference type="SMART" id="SM00369">
    <property type="entry name" value="LRR_TYP"/>
    <property type="match status" value="17"/>
</dbReference>
<evidence type="ECO:0000256" key="2">
    <source>
        <dbReference type="ARBA" id="ARBA00022729"/>
    </source>
</evidence>
<evidence type="ECO:0000256" key="1">
    <source>
        <dbReference type="ARBA" id="ARBA00022614"/>
    </source>
</evidence>
<dbReference type="SUPFAM" id="SSF52058">
    <property type="entry name" value="L domain-like"/>
    <property type="match status" value="3"/>
</dbReference>
<keyword evidence="3" id="KW-0677">Repeat</keyword>
<sequence length="909" mass="105284">MTISFVDRNWIQKYISILTLLLSWNTSEGKCMAEKPWRIMCSSIDSEELFDFFPDDNIAVNSYYYYLKIENSNLPDLETLPMPAEMDYQSELFLTIEKSSLETIAPKCFEKWLAIGLLDLTHNQIRETKFLEAIAVVDELNLSYNKMIQFKTDNFKEIYVNTLNLSHNSINSLNNFTNKHLRILDVSHNYLAELENIPLHLKNLEYIDLSYNKIRKISNKFLSESSSLNFLNVAYNELIILDSQVNIIVAKNNNLTQYTITKFHRRSLDLSNNKINGKQHKIHITGNINSVDYSNNSLESLEFLKFDEQKDIIILTLILKNNKLTKLNFHNHHHLIIEFLDLSENNIEHIDGNTFQNFTLNGTLDLNKNKLRRLHSDLFSRLSSLLYLNLSFNPISYIDEGSFSDLIQLKSLDLSHCLINNLSKVIFKNLFNLSTLNLSNNIIKYLPAEIFENLNLKYLDISHNALKSLPNNIFSGLSLNLLNIGYNEFTTFQRYTFNNSRIDDLILEGLIFHEIRHENFRGLHHLIFLNLSNNGVEKLHFNSFDSLINLEYLNLDNNSIELLPNKFLINQVNLKTLSLRGNKISQIPLDIFSYQLKLEELAITIKGEILEKRFIKLIHLKQLNIVDSDITNIRNGSFRGLFRLRNISFANSNITKIEPGAFNGLRNVVNIDTKNLFKAIKTIGSNLFNGLFGLKFLNISNLNISSIENNAFVGLNSLEIMQLSQNKISNLPKHAFIGLKKLSILNLSYNNLTGKQSTFPIGIFRDLENLSELHLQHNRIIKFQIGEFSNLKNLKVLNLSHNHLSYLDRHLLFPLKNLRILNINSNYVIKYDYTFIIKHLPMLKTIGIGTNKWKCENLTSMLDQFQLFNIDYLSISHLEYETGNIDGIHCIDICSYLYCPTEEDLGVTY</sequence>
<dbReference type="PANTHER" id="PTHR24373:SF370">
    <property type="entry name" value="FISH-LIPS, ISOFORM E"/>
    <property type="match status" value="1"/>
</dbReference>
<proteinExistence type="predicted"/>
<dbReference type="Pfam" id="PF00560">
    <property type="entry name" value="LRR_1"/>
    <property type="match status" value="1"/>
</dbReference>
<accession>A0AAW1UHK6</accession>
<keyword evidence="1" id="KW-0433">Leucine-rich repeat</keyword>
<dbReference type="InterPro" id="IPR001611">
    <property type="entry name" value="Leu-rich_rpt"/>
</dbReference>
<protein>
    <recommendedName>
        <fullName evidence="6">Chaoptin</fullName>
    </recommendedName>
</protein>
<keyword evidence="2" id="KW-0732">Signal</keyword>
<evidence type="ECO:0000313" key="4">
    <source>
        <dbReference type="EMBL" id="KAK9882143.1"/>
    </source>
</evidence>
<dbReference type="AlphaFoldDB" id="A0AAW1UHK6"/>
<name>A0AAW1UHK6_9CUCU</name>
<gene>
    <name evidence="4" type="ORF">WA026_019662</name>
</gene>
<evidence type="ECO:0000313" key="5">
    <source>
        <dbReference type="Proteomes" id="UP001431783"/>
    </source>
</evidence>
<dbReference type="Proteomes" id="UP001431783">
    <property type="component" value="Unassembled WGS sequence"/>
</dbReference>
<keyword evidence="5" id="KW-1185">Reference proteome</keyword>
<evidence type="ECO:0008006" key="6">
    <source>
        <dbReference type="Google" id="ProtNLM"/>
    </source>
</evidence>
<dbReference type="InterPro" id="IPR032675">
    <property type="entry name" value="LRR_dom_sf"/>
</dbReference>
<dbReference type="InterPro" id="IPR050328">
    <property type="entry name" value="Dev_Immune_Receptor"/>
</dbReference>
<comment type="caution">
    <text evidence="4">The sequence shown here is derived from an EMBL/GenBank/DDBJ whole genome shotgun (WGS) entry which is preliminary data.</text>
</comment>
<evidence type="ECO:0000256" key="3">
    <source>
        <dbReference type="ARBA" id="ARBA00022737"/>
    </source>
</evidence>
<dbReference type="Gene3D" id="3.80.10.10">
    <property type="entry name" value="Ribonuclease Inhibitor"/>
    <property type="match status" value="7"/>
</dbReference>
<dbReference type="InterPro" id="IPR003591">
    <property type="entry name" value="Leu-rich_rpt_typical-subtyp"/>
</dbReference>
<dbReference type="Pfam" id="PF13855">
    <property type="entry name" value="LRR_8"/>
    <property type="match status" value="7"/>
</dbReference>
<organism evidence="4 5">
    <name type="scientific">Henosepilachna vigintioctopunctata</name>
    <dbReference type="NCBI Taxonomy" id="420089"/>
    <lineage>
        <taxon>Eukaryota</taxon>
        <taxon>Metazoa</taxon>
        <taxon>Ecdysozoa</taxon>
        <taxon>Arthropoda</taxon>
        <taxon>Hexapoda</taxon>
        <taxon>Insecta</taxon>
        <taxon>Pterygota</taxon>
        <taxon>Neoptera</taxon>
        <taxon>Endopterygota</taxon>
        <taxon>Coleoptera</taxon>
        <taxon>Polyphaga</taxon>
        <taxon>Cucujiformia</taxon>
        <taxon>Coccinelloidea</taxon>
        <taxon>Coccinellidae</taxon>
        <taxon>Epilachninae</taxon>
        <taxon>Epilachnini</taxon>
        <taxon>Henosepilachna</taxon>
    </lineage>
</organism>
<dbReference type="PROSITE" id="PS51450">
    <property type="entry name" value="LRR"/>
    <property type="match status" value="9"/>
</dbReference>
<reference evidence="4 5" key="1">
    <citation type="submission" date="2023-03" db="EMBL/GenBank/DDBJ databases">
        <title>Genome insight into feeding habits of ladybird beetles.</title>
        <authorList>
            <person name="Li H.-S."/>
            <person name="Huang Y.-H."/>
            <person name="Pang H."/>
        </authorList>
    </citation>
    <scope>NUCLEOTIDE SEQUENCE [LARGE SCALE GENOMIC DNA]</scope>
    <source>
        <strain evidence="4">SYSU_2023b</strain>
        <tissue evidence="4">Whole body</tissue>
    </source>
</reference>
<dbReference type="PANTHER" id="PTHR24373">
    <property type="entry name" value="SLIT RELATED LEUCINE-RICH REPEAT NEURONAL PROTEIN"/>
    <property type="match status" value="1"/>
</dbReference>
<dbReference type="SMART" id="SM00365">
    <property type="entry name" value="LRR_SD22"/>
    <property type="match status" value="8"/>
</dbReference>
<dbReference type="EMBL" id="JARQZJ010000073">
    <property type="protein sequence ID" value="KAK9882143.1"/>
    <property type="molecule type" value="Genomic_DNA"/>
</dbReference>
<dbReference type="PRINTS" id="PR00019">
    <property type="entry name" value="LEURICHRPT"/>
</dbReference>